<organism evidence="3 4">
    <name type="scientific">Exophiala xenobiotica</name>
    <dbReference type="NCBI Taxonomy" id="348802"/>
    <lineage>
        <taxon>Eukaryota</taxon>
        <taxon>Fungi</taxon>
        <taxon>Dikarya</taxon>
        <taxon>Ascomycota</taxon>
        <taxon>Pezizomycotina</taxon>
        <taxon>Eurotiomycetes</taxon>
        <taxon>Chaetothyriomycetidae</taxon>
        <taxon>Chaetothyriales</taxon>
        <taxon>Herpotrichiellaceae</taxon>
        <taxon>Exophiala</taxon>
    </lineage>
</organism>
<evidence type="ECO:0000313" key="4">
    <source>
        <dbReference type="Proteomes" id="UP000054342"/>
    </source>
</evidence>
<dbReference type="EMBL" id="KN847323">
    <property type="protein sequence ID" value="KIW49246.1"/>
    <property type="molecule type" value="Genomic_DNA"/>
</dbReference>
<evidence type="ECO:0000256" key="1">
    <source>
        <dbReference type="SAM" id="MobiDB-lite"/>
    </source>
</evidence>
<keyword evidence="2" id="KW-0472">Membrane</keyword>
<feature type="transmembrane region" description="Helical" evidence="2">
    <location>
        <begin position="12"/>
        <end position="32"/>
    </location>
</feature>
<feature type="compositionally biased region" description="Basic and acidic residues" evidence="1">
    <location>
        <begin position="253"/>
        <end position="263"/>
    </location>
</feature>
<dbReference type="Proteomes" id="UP000054342">
    <property type="component" value="Unassembled WGS sequence"/>
</dbReference>
<protein>
    <submittedName>
        <fullName evidence="3">Uncharacterized protein</fullName>
    </submittedName>
</protein>
<reference evidence="3 4" key="1">
    <citation type="submission" date="2015-01" db="EMBL/GenBank/DDBJ databases">
        <title>The Genome Sequence of Exophiala xenobiotica CBS118157.</title>
        <authorList>
            <consortium name="The Broad Institute Genomics Platform"/>
            <person name="Cuomo C."/>
            <person name="de Hoog S."/>
            <person name="Gorbushina A."/>
            <person name="Stielow B."/>
            <person name="Teixiera M."/>
            <person name="Abouelleil A."/>
            <person name="Chapman S.B."/>
            <person name="Priest M."/>
            <person name="Young S.K."/>
            <person name="Wortman J."/>
            <person name="Nusbaum C."/>
            <person name="Birren B."/>
        </authorList>
    </citation>
    <scope>NUCLEOTIDE SEQUENCE [LARGE SCALE GENOMIC DNA]</scope>
    <source>
        <strain evidence="3 4">CBS 118157</strain>
    </source>
</reference>
<evidence type="ECO:0000256" key="2">
    <source>
        <dbReference type="SAM" id="Phobius"/>
    </source>
</evidence>
<keyword evidence="4" id="KW-1185">Reference proteome</keyword>
<dbReference type="GeneID" id="25332849"/>
<feature type="region of interest" description="Disordered" evidence="1">
    <location>
        <begin position="251"/>
        <end position="292"/>
    </location>
</feature>
<proteinExistence type="predicted"/>
<gene>
    <name evidence="3" type="ORF">PV05_10941</name>
</gene>
<evidence type="ECO:0000313" key="3">
    <source>
        <dbReference type="EMBL" id="KIW49246.1"/>
    </source>
</evidence>
<dbReference type="AlphaFoldDB" id="A0A0D2BAJ2"/>
<sequence>MLADKEALAARKLVYSTCVAQLVALGAAAYAMSHFSRTELPNICKFRIVWWGGYVDSSSDLNFDKVSMVLWYFFAARTFSILRTLADSLAFTGIFHDAKHQPPTPPPSPTQPEGRDKNLVPEKYYGVIPKPFVWTAAKAMKLNYKECIATTSLAPWEHIFHIGASFLSTAALLKQCSPANGALMQWGQLAPVVVAGGGMFHWLFITMDVPRCRPIRSSFRGFNRGQHFDEHQIKYRTLIEGIVRAVVDDAQPEADREQARESVDATSAGPSTALGDIRSRPVRASDAPKADS</sequence>
<accession>A0A0D2BAJ2</accession>
<dbReference type="RefSeq" id="XP_013309830.1">
    <property type="nucleotide sequence ID" value="XM_013454376.1"/>
</dbReference>
<keyword evidence="2" id="KW-1133">Transmembrane helix</keyword>
<keyword evidence="2" id="KW-0812">Transmembrane</keyword>
<name>A0A0D2BAJ2_9EURO</name>
<dbReference type="HOGENOM" id="CLU_953265_0_0_1"/>